<protein>
    <submittedName>
        <fullName evidence="2">Zinc finger SWIM domain-containing protein 3</fullName>
    </submittedName>
</protein>
<reference evidence="2" key="1">
    <citation type="submission" date="2023-08" db="EMBL/GenBank/DDBJ databases">
        <title>Reference Genome Resource for the Citrus Pathogen Phytophthora citrophthora.</title>
        <authorList>
            <person name="Moller H."/>
            <person name="Coetzee B."/>
            <person name="Rose L.J."/>
            <person name="Van Niekerk J.M."/>
        </authorList>
    </citation>
    <scope>NUCLEOTIDE SEQUENCE</scope>
    <source>
        <strain evidence="2">STE-U-9442</strain>
    </source>
</reference>
<evidence type="ECO:0000313" key="2">
    <source>
        <dbReference type="EMBL" id="KAK1939137.1"/>
    </source>
</evidence>
<evidence type="ECO:0000259" key="1">
    <source>
        <dbReference type="Pfam" id="PF21056"/>
    </source>
</evidence>
<proteinExistence type="predicted"/>
<comment type="caution">
    <text evidence="2">The sequence shown here is derived from an EMBL/GenBank/DDBJ whole genome shotgun (WGS) entry which is preliminary data.</text>
</comment>
<dbReference type="Pfam" id="PF21056">
    <property type="entry name" value="ZSWIM1-3_RNaseH-like"/>
    <property type="match status" value="1"/>
</dbReference>
<dbReference type="InterPro" id="IPR052579">
    <property type="entry name" value="Zinc_finger_SWIM"/>
</dbReference>
<feature type="domain" description="ZSWIM1/3 RNaseH-like" evidence="1">
    <location>
        <begin position="191"/>
        <end position="315"/>
    </location>
</feature>
<gene>
    <name evidence="2" type="ORF">P3T76_008521</name>
</gene>
<accession>A0AAD9GIQ1</accession>
<dbReference type="PANTHER" id="PTHR31569:SF4">
    <property type="entry name" value="SWIM-TYPE DOMAIN-CONTAINING PROTEIN"/>
    <property type="match status" value="1"/>
</dbReference>
<dbReference type="Proteomes" id="UP001259832">
    <property type="component" value="Unassembled WGS sequence"/>
</dbReference>
<name>A0AAD9GIQ1_9STRA</name>
<dbReference type="AlphaFoldDB" id="A0AAD9GIQ1"/>
<dbReference type="EMBL" id="JASMQC010000016">
    <property type="protein sequence ID" value="KAK1939137.1"/>
    <property type="molecule type" value="Genomic_DNA"/>
</dbReference>
<dbReference type="PANTHER" id="PTHR31569">
    <property type="entry name" value="SWIM-TYPE DOMAIN-CONTAINING PROTEIN"/>
    <property type="match status" value="1"/>
</dbReference>
<evidence type="ECO:0000313" key="3">
    <source>
        <dbReference type="Proteomes" id="UP001259832"/>
    </source>
</evidence>
<organism evidence="2 3">
    <name type="scientific">Phytophthora citrophthora</name>
    <dbReference type="NCBI Taxonomy" id="4793"/>
    <lineage>
        <taxon>Eukaryota</taxon>
        <taxon>Sar</taxon>
        <taxon>Stramenopiles</taxon>
        <taxon>Oomycota</taxon>
        <taxon>Peronosporomycetes</taxon>
        <taxon>Peronosporales</taxon>
        <taxon>Peronosporaceae</taxon>
        <taxon>Phytophthora</taxon>
    </lineage>
</organism>
<sequence>MTNWYKSWEEFHTSLSKHQNQTHQLFRLRSSTSVSQRNKQEVHVYAWMTSQESGQGPANDFVQQVDTTRGSISRFGTKNVGTHNHSLGRRQFDNHPSNRRIDEPGLVELVRDLSSACSKAKLIMQHLRLKSGQYAQKQSLYVYAPIIAHTQSYLILGKQATLRDVHNLVAKLKAMRNGSASVEERLKARLREFCTQSGNTATVFIDDAKTAQTITLQSQQMRRFFKAFPEVMLVDATHNTNDAMFKLFSFMVHDVYRHGQYVQHSLMENESEECLRDAISAFKEFNPTWEETKVIIIGKDFGELALLEREFSQAKSFVPFSCKKKYLRTEMTKREYGGTNSLNTKRAEDSIDMMLKATTLDEYTIGLKCLFYLLDNVKLRAEDPVPHPKHTFLQYFMRNWGSCRQLWAAFGRAGIPHLGNNRRARDFMGYLKDILKSTMGLDECVDTLIFLQSVLRT</sequence>
<keyword evidence="3" id="KW-1185">Reference proteome</keyword>
<dbReference type="InterPro" id="IPR048324">
    <property type="entry name" value="ZSWIM1-3_RNaseH-like"/>
</dbReference>